<dbReference type="Pfam" id="PF00072">
    <property type="entry name" value="Response_reg"/>
    <property type="match status" value="1"/>
</dbReference>
<evidence type="ECO:0000256" key="11">
    <source>
        <dbReference type="SAM" id="Coils"/>
    </source>
</evidence>
<comment type="subcellular location">
    <subcellularLocation>
        <location evidence="1">Cytoplasm</location>
    </subcellularLocation>
</comment>
<reference evidence="14 15" key="1">
    <citation type="submission" date="2016-12" db="EMBL/GenBank/DDBJ databases">
        <authorList>
            <person name="Song W.-J."/>
            <person name="Kurnit D.M."/>
        </authorList>
    </citation>
    <scope>NUCLEOTIDE SEQUENCE [LARGE SCALE GENOMIC DNA]</scope>
    <source>
        <strain evidence="14 15">DSM 12503</strain>
    </source>
</reference>
<dbReference type="InterPro" id="IPR018062">
    <property type="entry name" value="HTH_AraC-typ_CS"/>
</dbReference>
<dbReference type="PROSITE" id="PS01124">
    <property type="entry name" value="HTH_ARAC_FAMILY_2"/>
    <property type="match status" value="1"/>
</dbReference>
<feature type="domain" description="Response regulatory" evidence="13">
    <location>
        <begin position="3"/>
        <end position="120"/>
    </location>
</feature>
<keyword evidence="15" id="KW-1185">Reference proteome</keyword>
<dbReference type="OrthoDB" id="9794370at2"/>
<accession>A0A1M7Y6M5</accession>
<evidence type="ECO:0000256" key="6">
    <source>
        <dbReference type="ARBA" id="ARBA00023015"/>
    </source>
</evidence>
<keyword evidence="3" id="KW-0963">Cytoplasm</keyword>
<dbReference type="AlphaFoldDB" id="A0A1M7Y6M5"/>
<dbReference type="SUPFAM" id="SSF46689">
    <property type="entry name" value="Homeodomain-like"/>
    <property type="match status" value="2"/>
</dbReference>
<dbReference type="PRINTS" id="PR00032">
    <property type="entry name" value="HTHARAC"/>
</dbReference>
<dbReference type="Pfam" id="PF12833">
    <property type="entry name" value="HTH_18"/>
    <property type="match status" value="1"/>
</dbReference>
<feature type="coiled-coil region" evidence="11">
    <location>
        <begin position="122"/>
        <end position="149"/>
    </location>
</feature>
<evidence type="ECO:0000256" key="4">
    <source>
        <dbReference type="ARBA" id="ARBA00022553"/>
    </source>
</evidence>
<feature type="domain" description="HTH araC/xylS-type" evidence="12">
    <location>
        <begin position="431"/>
        <end position="529"/>
    </location>
</feature>
<protein>
    <recommendedName>
        <fullName evidence="2">Stage 0 sporulation protein A homolog</fullName>
    </recommendedName>
</protein>
<dbReference type="GO" id="GO:0005737">
    <property type="term" value="C:cytoplasm"/>
    <property type="evidence" value="ECO:0007669"/>
    <property type="project" value="UniProtKB-SubCell"/>
</dbReference>
<evidence type="ECO:0000256" key="2">
    <source>
        <dbReference type="ARBA" id="ARBA00018672"/>
    </source>
</evidence>
<dbReference type="SMART" id="SM00342">
    <property type="entry name" value="HTH_ARAC"/>
    <property type="match status" value="1"/>
</dbReference>
<comment type="function">
    <text evidence="9">May play the central regulatory role in sporulation. It may be an element of the effector pathway responsible for the activation of sporulation genes in response to nutritional stress. Spo0A may act in concert with spo0H (a sigma factor) to control the expression of some genes that are critical to the sporulation process.</text>
</comment>
<dbReference type="RefSeq" id="WP_073588488.1">
    <property type="nucleotide sequence ID" value="NZ_FRFD01000005.1"/>
</dbReference>
<dbReference type="InterPro" id="IPR020449">
    <property type="entry name" value="Tscrpt_reg_AraC-type_HTH"/>
</dbReference>
<dbReference type="InterPro" id="IPR011006">
    <property type="entry name" value="CheY-like_superfamily"/>
</dbReference>
<evidence type="ECO:0000256" key="9">
    <source>
        <dbReference type="ARBA" id="ARBA00024867"/>
    </source>
</evidence>
<keyword evidence="4 10" id="KW-0597">Phosphoprotein</keyword>
<keyword evidence="6" id="KW-0805">Transcription regulation</keyword>
<dbReference type="PROSITE" id="PS00041">
    <property type="entry name" value="HTH_ARAC_FAMILY_1"/>
    <property type="match status" value="1"/>
</dbReference>
<organism evidence="14 15">
    <name type="scientific">Anaerocolumna xylanovorans DSM 12503</name>
    <dbReference type="NCBI Taxonomy" id="1121345"/>
    <lineage>
        <taxon>Bacteria</taxon>
        <taxon>Bacillati</taxon>
        <taxon>Bacillota</taxon>
        <taxon>Clostridia</taxon>
        <taxon>Lachnospirales</taxon>
        <taxon>Lachnospiraceae</taxon>
        <taxon>Anaerocolumna</taxon>
    </lineage>
</organism>
<evidence type="ECO:0000256" key="3">
    <source>
        <dbReference type="ARBA" id="ARBA00022490"/>
    </source>
</evidence>
<feature type="modified residue" description="4-aspartylphosphate" evidence="10">
    <location>
        <position position="55"/>
    </location>
</feature>
<name>A0A1M7Y6M5_9FIRM</name>
<evidence type="ECO:0000256" key="7">
    <source>
        <dbReference type="ARBA" id="ARBA00023125"/>
    </source>
</evidence>
<evidence type="ECO:0000256" key="8">
    <source>
        <dbReference type="ARBA" id="ARBA00023163"/>
    </source>
</evidence>
<dbReference type="GO" id="GO:0003700">
    <property type="term" value="F:DNA-binding transcription factor activity"/>
    <property type="evidence" value="ECO:0007669"/>
    <property type="project" value="InterPro"/>
</dbReference>
<dbReference type="PANTHER" id="PTHR42713:SF3">
    <property type="entry name" value="TRANSCRIPTIONAL REGULATORY PROTEIN HPTR"/>
    <property type="match status" value="1"/>
</dbReference>
<sequence>MYKVLVVDDEQWIRKGIVSKLTNHGFQFDWIRESEDAETALIFIRENKPDIVITDIRLPEMSGIDLIREIKKIYTAVQFIIISGYAEFQYAEQALNMGVSSYLLKPVPEEDLAEAVEHVIVNIEKQKEIGQIETKKKRLEESNETLVLERAINKALHSRNEAGGTEGSVQFSPMGEDKIYNYMLLLIHVDSSSYSDSTFKYEDIGLIKYAIKNIADEIRPNNNFAVVDNLKDVTQVMIIIAHPDAEELQRLCKTFAYDLYSKIIKYVTISVTIAISGICSKISPEIYKQAVSALNMRLVNNSRIFSYDRIDYNAKFELAEHQLRILERYVTVGDYKNIRVILQEIFSNDNLRNRKAEYVKSIYYEIIRIILKNCSIMDEHENSISIQQLLSDEVIDHSDNPQQIVDYLYDTMTRILKEDTSVNANCREIIGKAKEYIKRNYVNEITVKELAGHFSVNPNYFSTIFKQETGVTLTNYLKDTRIEKACDLLRNTHSSIHEIAQIVGYEDTQYFYRVFKKTLGITPLEYRNKE</sequence>
<dbReference type="PROSITE" id="PS50110">
    <property type="entry name" value="RESPONSE_REGULATORY"/>
    <property type="match status" value="1"/>
</dbReference>
<dbReference type="GO" id="GO:0000160">
    <property type="term" value="P:phosphorelay signal transduction system"/>
    <property type="evidence" value="ECO:0007669"/>
    <property type="project" value="UniProtKB-KW"/>
</dbReference>
<dbReference type="InterPro" id="IPR051552">
    <property type="entry name" value="HptR"/>
</dbReference>
<evidence type="ECO:0000313" key="15">
    <source>
        <dbReference type="Proteomes" id="UP000184612"/>
    </source>
</evidence>
<evidence type="ECO:0000256" key="10">
    <source>
        <dbReference type="PROSITE-ProRule" id="PRU00169"/>
    </source>
</evidence>
<evidence type="ECO:0000256" key="5">
    <source>
        <dbReference type="ARBA" id="ARBA00023012"/>
    </source>
</evidence>
<dbReference type="STRING" id="1121345.SAMN02745217_01769"/>
<evidence type="ECO:0000259" key="12">
    <source>
        <dbReference type="PROSITE" id="PS01124"/>
    </source>
</evidence>
<dbReference type="InterPro" id="IPR009057">
    <property type="entry name" value="Homeodomain-like_sf"/>
</dbReference>
<dbReference type="EMBL" id="FRFD01000005">
    <property type="protein sequence ID" value="SHO48315.1"/>
    <property type="molecule type" value="Genomic_DNA"/>
</dbReference>
<keyword evidence="7" id="KW-0238">DNA-binding</keyword>
<dbReference type="Gene3D" id="1.10.10.60">
    <property type="entry name" value="Homeodomain-like"/>
    <property type="match status" value="2"/>
</dbReference>
<dbReference type="Gene3D" id="3.40.50.2300">
    <property type="match status" value="1"/>
</dbReference>
<keyword evidence="5" id="KW-0902">Two-component regulatory system</keyword>
<dbReference type="InterPro" id="IPR001789">
    <property type="entry name" value="Sig_transdc_resp-reg_receiver"/>
</dbReference>
<keyword evidence="8" id="KW-0804">Transcription</keyword>
<dbReference type="SUPFAM" id="SSF52172">
    <property type="entry name" value="CheY-like"/>
    <property type="match status" value="1"/>
</dbReference>
<proteinExistence type="predicted"/>
<dbReference type="GO" id="GO:0043565">
    <property type="term" value="F:sequence-specific DNA binding"/>
    <property type="evidence" value="ECO:0007669"/>
    <property type="project" value="InterPro"/>
</dbReference>
<evidence type="ECO:0000313" key="14">
    <source>
        <dbReference type="EMBL" id="SHO48315.1"/>
    </source>
</evidence>
<evidence type="ECO:0000259" key="13">
    <source>
        <dbReference type="PROSITE" id="PS50110"/>
    </source>
</evidence>
<dbReference type="InterPro" id="IPR018060">
    <property type="entry name" value="HTH_AraC"/>
</dbReference>
<dbReference type="CDD" id="cd17536">
    <property type="entry name" value="REC_YesN-like"/>
    <property type="match status" value="1"/>
</dbReference>
<keyword evidence="11" id="KW-0175">Coiled coil</keyword>
<gene>
    <name evidence="14" type="ORF">SAMN02745217_01769</name>
</gene>
<evidence type="ECO:0000256" key="1">
    <source>
        <dbReference type="ARBA" id="ARBA00004496"/>
    </source>
</evidence>
<dbReference type="Proteomes" id="UP000184612">
    <property type="component" value="Unassembled WGS sequence"/>
</dbReference>
<dbReference type="PANTHER" id="PTHR42713">
    <property type="entry name" value="HISTIDINE KINASE-RELATED"/>
    <property type="match status" value="1"/>
</dbReference>
<dbReference type="SMART" id="SM00448">
    <property type="entry name" value="REC"/>
    <property type="match status" value="1"/>
</dbReference>